<dbReference type="GO" id="GO:0016020">
    <property type="term" value="C:membrane"/>
    <property type="evidence" value="ECO:0007669"/>
    <property type="project" value="UniProtKB-SubCell"/>
</dbReference>
<evidence type="ECO:0000259" key="7">
    <source>
        <dbReference type="Pfam" id="PF08016"/>
    </source>
</evidence>
<evidence type="ECO:0000256" key="4">
    <source>
        <dbReference type="ARBA" id="ARBA00023136"/>
    </source>
</evidence>
<protein>
    <recommendedName>
        <fullName evidence="7">Polycystin cation channel PKD1/PKD2 domain-containing protein</fullName>
    </recommendedName>
</protein>
<feature type="transmembrane region" description="Helical" evidence="6">
    <location>
        <begin position="318"/>
        <end position="339"/>
    </location>
</feature>
<feature type="region of interest" description="Disordered" evidence="5">
    <location>
        <begin position="799"/>
        <end position="821"/>
    </location>
</feature>
<dbReference type="InterPro" id="IPR013122">
    <property type="entry name" value="PKD1_2_channel"/>
</dbReference>
<feature type="domain" description="Polycystin cation channel PKD1/PKD2" evidence="7">
    <location>
        <begin position="446"/>
        <end position="565"/>
    </location>
</feature>
<dbReference type="PANTHER" id="PTHR10877">
    <property type="entry name" value="POLYCYSTIN FAMILY MEMBER"/>
    <property type="match status" value="1"/>
</dbReference>
<gene>
    <name evidence="8" type="ORF">AMON00008_LOCUS9543</name>
</gene>
<dbReference type="EMBL" id="HBNR01014705">
    <property type="protein sequence ID" value="CAE4569924.1"/>
    <property type="molecule type" value="Transcribed_RNA"/>
</dbReference>
<dbReference type="InterPro" id="IPR051223">
    <property type="entry name" value="Polycystin"/>
</dbReference>
<proteinExistence type="predicted"/>
<reference evidence="8" key="1">
    <citation type="submission" date="2021-01" db="EMBL/GenBank/DDBJ databases">
        <authorList>
            <person name="Corre E."/>
            <person name="Pelletier E."/>
            <person name="Niang G."/>
            <person name="Scheremetjew M."/>
            <person name="Finn R."/>
            <person name="Kale V."/>
            <person name="Holt S."/>
            <person name="Cochrane G."/>
            <person name="Meng A."/>
            <person name="Brown T."/>
            <person name="Cohen L."/>
        </authorList>
    </citation>
    <scope>NUCLEOTIDE SEQUENCE</scope>
    <source>
        <strain evidence="8">CCMP3105</strain>
    </source>
</reference>
<dbReference type="Pfam" id="PF08016">
    <property type="entry name" value="PKD_channel"/>
    <property type="match status" value="1"/>
</dbReference>
<dbReference type="AlphaFoldDB" id="A0A7S4UIF7"/>
<evidence type="ECO:0000256" key="3">
    <source>
        <dbReference type="ARBA" id="ARBA00022989"/>
    </source>
</evidence>
<evidence type="ECO:0000256" key="1">
    <source>
        <dbReference type="ARBA" id="ARBA00004141"/>
    </source>
</evidence>
<keyword evidence="3 6" id="KW-1133">Transmembrane helix</keyword>
<evidence type="ECO:0000256" key="6">
    <source>
        <dbReference type="SAM" id="Phobius"/>
    </source>
</evidence>
<keyword evidence="4 6" id="KW-0472">Membrane</keyword>
<comment type="subcellular location">
    <subcellularLocation>
        <location evidence="1">Membrane</location>
        <topology evidence="1">Multi-pass membrane protein</topology>
    </subcellularLocation>
</comment>
<feature type="transmembrane region" description="Helical" evidence="6">
    <location>
        <begin position="360"/>
        <end position="381"/>
    </location>
</feature>
<feature type="transmembrane region" description="Helical" evidence="6">
    <location>
        <begin position="538"/>
        <end position="560"/>
    </location>
</feature>
<feature type="transmembrane region" description="Helical" evidence="6">
    <location>
        <begin position="478"/>
        <end position="499"/>
    </location>
</feature>
<evidence type="ECO:0000256" key="2">
    <source>
        <dbReference type="ARBA" id="ARBA00022692"/>
    </source>
</evidence>
<feature type="region of interest" description="Disordered" evidence="5">
    <location>
        <begin position="28"/>
        <end position="49"/>
    </location>
</feature>
<evidence type="ECO:0000313" key="8">
    <source>
        <dbReference type="EMBL" id="CAE4569924.1"/>
    </source>
</evidence>
<feature type="transmembrane region" description="Helical" evidence="6">
    <location>
        <begin position="441"/>
        <end position="457"/>
    </location>
</feature>
<dbReference type="PANTHER" id="PTHR10877:SF183">
    <property type="entry name" value="AT14535P-RELATED"/>
    <property type="match status" value="1"/>
</dbReference>
<organism evidence="8">
    <name type="scientific">Alexandrium monilatum</name>
    <dbReference type="NCBI Taxonomy" id="311494"/>
    <lineage>
        <taxon>Eukaryota</taxon>
        <taxon>Sar</taxon>
        <taxon>Alveolata</taxon>
        <taxon>Dinophyceae</taxon>
        <taxon>Gonyaulacales</taxon>
        <taxon>Pyrocystaceae</taxon>
        <taxon>Alexandrium</taxon>
    </lineage>
</organism>
<evidence type="ECO:0000256" key="5">
    <source>
        <dbReference type="SAM" id="MobiDB-lite"/>
    </source>
</evidence>
<name>A0A7S4UIF7_9DINO</name>
<sequence length="821" mass="90287">MVRAEDFQSTHRSHVEAAEVLRRAAQVSDDTVTNLRERDPPEPVKPSGLPTVSRAEFRDFIIAERQRAEACGTLPLTILLWITFLCVTVNHGNISSVYRIRRCLHKTISEIRVAQPLPDGSLGPATSLANMTSTEEVWAWLSQGLVPALGGSQRRPGYTCTFNRLVGRVMLRQSRRTVGACKVEGPLADYYRGECRSSSTSQGSFGRGVVGAGTGAGVADPAFVAGSGMSGISEDNQRRFFGWLDTYRQQDAQDRARQLAAGSWCDDATSVLEVQAAFFNAEVQAFTLMSLTFTFEGGGLVRNKLELSPLSTRIYPTAWYITVDIVWVLLITVFFFMALQDAFDSKGEGGTTRRCGSWWVVLDWLSIAVGLALVGFFVVFLQGVDELEKQVGILGGGLPPPTATLMFRNASASLLYDGSLTNVLEEIDDIIFYKMCQRLGMFWYCMLLLCRFFRGFTGQPRIRVIGLTFEKASADVTHFGILLVAICENFALGGCVLFGPELSDWASVSSAHRSTLAVLCGQADFAAMYDVAPLRATIWLVMFIVSVVFLVANMVVAILVDYYHEAKVDSGLAATGIFDQAYIFLKTCDWKLGYHYRTVHHFVYSRLSPSLRRFVREPSDEPKRTQFIPYDELLDAVLEGTQEAVEQEMLTTDAVPIDPAQPFPWNPVTKELLVSCGCDPSTADHLLWKCAASIGGRLPDAFPADKLFFEFQNAMHGSYELLDAIGEELHAWLADRVVDLGNIEPRQRKLEDASVTIQPMQVALEGVPELPVLDGGGYGQALGEAELMQVGDRLLELQGEGGPATDSSETGAVVPYGQGNF</sequence>
<keyword evidence="2 6" id="KW-0812">Transmembrane</keyword>
<accession>A0A7S4UIF7</accession>